<dbReference type="Proteomes" id="UP000522313">
    <property type="component" value="Unassembled WGS sequence"/>
</dbReference>
<dbReference type="AlphaFoldDB" id="A0A7X0J9Y2"/>
<comment type="caution">
    <text evidence="1">The sequence shown here is derived from an EMBL/GenBank/DDBJ whole genome shotgun (WGS) entry which is preliminary data.</text>
</comment>
<name>A0A7X0J9Y2_9SPHN</name>
<sequence>MPEDALRPSVRGSPEGLSDEEAVQRLRTLCLGACDGIQDLADDSRYKALRRALLNRVDLRPLAPAFVAAQPNLAAFVRHVRETRERAARRDMVRAQFGPLLEETGVPGPVSAAAWTGRASPRDQALLVRTLAPQALVAVERLIDEELRLRDNGGPVEEDREEALSHLKAVHEALGELIELARNEQPLAGMLGRVQAIRQSAKITVGRAAAAMPVTAAALTAFAGVVGIADFFVGNVVVSLAAGGLAGNTMKGVMLKRDAAPPQ</sequence>
<proteinExistence type="predicted"/>
<organism evidence="1 2">
    <name type="scientific">Sphingomonas endophytica</name>
    <dbReference type="NCBI Taxonomy" id="869719"/>
    <lineage>
        <taxon>Bacteria</taxon>
        <taxon>Pseudomonadati</taxon>
        <taxon>Pseudomonadota</taxon>
        <taxon>Alphaproteobacteria</taxon>
        <taxon>Sphingomonadales</taxon>
        <taxon>Sphingomonadaceae</taxon>
        <taxon>Sphingomonas</taxon>
    </lineage>
</organism>
<reference evidence="1 2" key="2">
    <citation type="submission" date="2020-08" db="EMBL/GenBank/DDBJ databases">
        <authorList>
            <person name="Partida-Martinez L."/>
            <person name="Huntemann M."/>
            <person name="Clum A."/>
            <person name="Wang J."/>
            <person name="Palaniappan K."/>
            <person name="Ritter S."/>
            <person name="Chen I.-M."/>
            <person name="Stamatis D."/>
            <person name="Reddy T."/>
            <person name="O'Malley R."/>
            <person name="Daum C."/>
            <person name="Shapiro N."/>
            <person name="Ivanova N."/>
            <person name="Kyrpides N."/>
            <person name="Woyke T."/>
        </authorList>
    </citation>
    <scope>NUCLEOTIDE SEQUENCE [LARGE SCALE GENOMIC DNA]</scope>
    <source>
        <strain evidence="1 2">AS3.13</strain>
    </source>
</reference>
<dbReference type="EMBL" id="JACHBT010000003">
    <property type="protein sequence ID" value="MBB6503773.1"/>
    <property type="molecule type" value="Genomic_DNA"/>
</dbReference>
<protein>
    <submittedName>
        <fullName evidence="1">Uncharacterized protein</fullName>
    </submittedName>
</protein>
<evidence type="ECO:0000313" key="2">
    <source>
        <dbReference type="Proteomes" id="UP000522313"/>
    </source>
</evidence>
<gene>
    <name evidence="1" type="ORF">F4693_000728</name>
</gene>
<evidence type="ECO:0000313" key="1">
    <source>
        <dbReference type="EMBL" id="MBB6503773.1"/>
    </source>
</evidence>
<reference evidence="1 2" key="1">
    <citation type="submission" date="2020-08" db="EMBL/GenBank/DDBJ databases">
        <title>The Agave Microbiome: Exploring the role of microbial communities in plant adaptations to desert environments.</title>
        <authorList>
            <person name="Partida-Martinez L.P."/>
        </authorList>
    </citation>
    <scope>NUCLEOTIDE SEQUENCE [LARGE SCALE GENOMIC DNA]</scope>
    <source>
        <strain evidence="1 2">AS3.13</strain>
    </source>
</reference>
<accession>A0A7X0J9Y2</accession>
<dbReference type="RefSeq" id="WP_184504184.1">
    <property type="nucleotide sequence ID" value="NZ_JACHBT010000003.1"/>
</dbReference>